<organism evidence="1 2">
    <name type="scientific">Triparma columacea</name>
    <dbReference type="NCBI Taxonomy" id="722753"/>
    <lineage>
        <taxon>Eukaryota</taxon>
        <taxon>Sar</taxon>
        <taxon>Stramenopiles</taxon>
        <taxon>Ochrophyta</taxon>
        <taxon>Bolidophyceae</taxon>
        <taxon>Parmales</taxon>
        <taxon>Triparmaceae</taxon>
        <taxon>Triparma</taxon>
    </lineage>
</organism>
<dbReference type="PANTHER" id="PTHR28141:SF1">
    <property type="entry name" value="2',3'-CYCLIC-NUCLEOTIDE 3'-PHOSPHODIESTERASE"/>
    <property type="match status" value="1"/>
</dbReference>
<dbReference type="GO" id="GO:0009187">
    <property type="term" value="P:cyclic nucleotide metabolic process"/>
    <property type="evidence" value="ECO:0007669"/>
    <property type="project" value="TreeGrafter"/>
</dbReference>
<accession>A0A9W7LCM0</accession>
<gene>
    <name evidence="1" type="ORF">TrCOL_g4676</name>
</gene>
<dbReference type="EMBL" id="BRYA01000288">
    <property type="protein sequence ID" value="GMI46225.1"/>
    <property type="molecule type" value="Genomic_DNA"/>
</dbReference>
<keyword evidence="2" id="KW-1185">Reference proteome</keyword>
<dbReference type="OrthoDB" id="192721at2759"/>
<dbReference type="Gene3D" id="3.90.1140.10">
    <property type="entry name" value="Cyclic phosphodiesterase"/>
    <property type="match status" value="1"/>
</dbReference>
<dbReference type="GO" id="GO:0004113">
    <property type="term" value="F:2',3'-cyclic-nucleotide 3'-phosphodiesterase activity"/>
    <property type="evidence" value="ECO:0007669"/>
    <property type="project" value="TreeGrafter"/>
</dbReference>
<reference evidence="2" key="1">
    <citation type="journal article" date="2023" name="Commun. Biol.">
        <title>Genome analysis of Parmales, the sister group of diatoms, reveals the evolutionary specialization of diatoms from phago-mixotrophs to photoautotrophs.</title>
        <authorList>
            <person name="Ban H."/>
            <person name="Sato S."/>
            <person name="Yoshikawa S."/>
            <person name="Yamada K."/>
            <person name="Nakamura Y."/>
            <person name="Ichinomiya M."/>
            <person name="Sato N."/>
            <person name="Blanc-Mathieu R."/>
            <person name="Endo H."/>
            <person name="Kuwata A."/>
            <person name="Ogata H."/>
        </authorList>
    </citation>
    <scope>NUCLEOTIDE SEQUENCE [LARGE SCALE GENOMIC DNA]</scope>
</reference>
<name>A0A9W7LCM0_9STRA</name>
<dbReference type="InterPro" id="IPR012386">
    <property type="entry name" value="Cyclic-nucl_3Pdiesterase"/>
</dbReference>
<comment type="caution">
    <text evidence="1">The sequence shown here is derived from an EMBL/GenBank/DDBJ whole genome shotgun (WGS) entry which is preliminary data.</text>
</comment>
<evidence type="ECO:0000313" key="1">
    <source>
        <dbReference type="EMBL" id="GMI46225.1"/>
    </source>
</evidence>
<evidence type="ECO:0000313" key="2">
    <source>
        <dbReference type="Proteomes" id="UP001165065"/>
    </source>
</evidence>
<dbReference type="PANTHER" id="PTHR28141">
    <property type="entry name" value="2',3'-CYCLIC-NUCLEOTIDE 3'-PHOSPHODIESTERASE"/>
    <property type="match status" value="1"/>
</dbReference>
<sequence length="350" mass="39106">MSSFFPPAPSETLPTQKKRSSLFQSITSSSVHTYAAGQDGGDLATLAFELARTVKASDHKLSDDELSEYMTATDDDEDSDKGHFNFKFSGVSVWLELDDEDPTTQELQSVIDHFQEEAGEPSFPVHATVLYNMDKELLHGGDEGHLLEKLEEVVSKLPSKYILLTPKRLIYFPYPVSADNGCGFGCLMPFFQMSLSPPLVHLFETTKNNFPPDERHGKGVPLRRCKSMNDILVEWEGVTEQRIHTTASNVEDDDNKNGEEGGANGIVHPLMKKGRSGSFHSLQGGKAYTPHVSIAYLDMSRTDLMNEEVCEKLVKGKPGLMKPVQAKYISAWWTEGQVKDWKRICRVKLC</sequence>
<proteinExistence type="predicted"/>
<protein>
    <submittedName>
        <fullName evidence="1">Uncharacterized protein</fullName>
    </submittedName>
</protein>
<dbReference type="AlphaFoldDB" id="A0A9W7LCM0"/>
<dbReference type="Proteomes" id="UP001165065">
    <property type="component" value="Unassembled WGS sequence"/>
</dbReference>